<accession>A0AAN6JT99</accession>
<feature type="region of interest" description="Disordered" evidence="1">
    <location>
        <begin position="324"/>
        <end position="359"/>
    </location>
</feature>
<keyword evidence="3" id="KW-1185">Reference proteome</keyword>
<dbReference type="SUPFAM" id="SSF52047">
    <property type="entry name" value="RNI-like"/>
    <property type="match status" value="1"/>
</dbReference>
<feature type="compositionally biased region" description="Basic and acidic residues" evidence="1">
    <location>
        <begin position="225"/>
        <end position="236"/>
    </location>
</feature>
<feature type="compositionally biased region" description="Basic residues" evidence="1">
    <location>
        <begin position="334"/>
        <end position="343"/>
    </location>
</feature>
<feature type="compositionally biased region" description="Gly residues" evidence="1">
    <location>
        <begin position="27"/>
        <end position="39"/>
    </location>
</feature>
<feature type="compositionally biased region" description="Low complexity" evidence="1">
    <location>
        <begin position="116"/>
        <end position="131"/>
    </location>
</feature>
<evidence type="ECO:0000256" key="1">
    <source>
        <dbReference type="SAM" id="MobiDB-lite"/>
    </source>
</evidence>
<feature type="region of interest" description="Disordered" evidence="1">
    <location>
        <begin position="212"/>
        <end position="245"/>
    </location>
</feature>
<comment type="caution">
    <text evidence="2">The sequence shown here is derived from an EMBL/GenBank/DDBJ whole genome shotgun (WGS) entry which is preliminary data.</text>
</comment>
<reference evidence="2" key="1">
    <citation type="journal article" date="2023" name="PhytoFront">
        <title>Draft Genome Resources of Seven Strains of Tilletia horrida, Causal Agent of Kernel Smut of Rice.</title>
        <authorList>
            <person name="Khanal S."/>
            <person name="Antony Babu S."/>
            <person name="Zhou X.G."/>
        </authorList>
    </citation>
    <scope>NUCLEOTIDE SEQUENCE</scope>
    <source>
        <strain evidence="2">TX3</strain>
    </source>
</reference>
<dbReference type="Proteomes" id="UP001176521">
    <property type="component" value="Unassembled WGS sequence"/>
</dbReference>
<feature type="region of interest" description="Disordered" evidence="1">
    <location>
        <begin position="699"/>
        <end position="725"/>
    </location>
</feature>
<feature type="region of interest" description="Disordered" evidence="1">
    <location>
        <begin position="87"/>
        <end position="131"/>
    </location>
</feature>
<protein>
    <submittedName>
        <fullName evidence="2">Uncharacterized protein</fullName>
    </submittedName>
</protein>
<feature type="compositionally biased region" description="Polar residues" evidence="1">
    <location>
        <begin position="701"/>
        <end position="721"/>
    </location>
</feature>
<dbReference type="EMBL" id="JAPDMQ010000046">
    <property type="protein sequence ID" value="KAK0538348.1"/>
    <property type="molecule type" value="Genomic_DNA"/>
</dbReference>
<feature type="region of interest" description="Disordered" evidence="1">
    <location>
        <begin position="23"/>
        <end position="44"/>
    </location>
</feature>
<proteinExistence type="predicted"/>
<sequence length="822" mass="87791">MPFEDVALHALLLSGRTAVAETAHGSSDGGIGGGGGGDDGSAAGAAAATVTSPLTHKQRVAQLYAQSLAKRSEWASSLNVRSFAPGAGGLGSSSSSGSSKRTPGPKAPRSWDGMDLALGSSSSASSSSKLGARGGTLETIIAAAVETEAEAELGSSRSPASASAQSGRAAPIRNTVEAYDAHFLRPSPTSLSHADLRIGSASRLAAAAELQPEWRRSAGAGSERGSSDKGKAKEGTVDGNGTSSGLASVRAAERALIRRLAVRFRRLACVGSLDYFQQGTRPNDRLMIEYDLEAGLNSGRSGAPAPSLVDLCLVTLVEAYEPLESTSQPQRKAVTSRRRRRRATTTTRRLDDGDGSLQAPHIRASDAEEAQLIERQHQEEDHRFLQESLYNLPRHLKVRAAALVGRLACVESEHAADFLQNLLFGSTQRQGPSRTTSSNVALDDWEADEALTELSLDSVEQREDTAASAHRGGTSWTELDLSFVSLSPRSLDHFLGLSSVESRLSAGLRTLSLAGLNQHHMQAGSSGSSGTAQKDQRVSVTELIKVLRLLPALEVLSLAGSCLFDPAARSSTISRRGVIPQSTKACSSCDQVFAASLGDMLFDVSMEHPQALATWFICNLAKATPNMRVLDLSATCWTDEQVLKEVPWLTAPAAHGDKRLHHGIDPILDTSSNDQGSRTGWRTQAQTQGLWTVGQEAQARRATNTPADTATTGMSPGSGSLSEGADVTEGAQAREHPVWLRLERLLLRGCPHLITEQPPGPIIAEWSELTAMPYTRKRHLEQRRSIILSATQWKRASLSTTVRGQRHRTDPAIRWTEIVWDY</sequence>
<evidence type="ECO:0000313" key="3">
    <source>
        <dbReference type="Proteomes" id="UP001176521"/>
    </source>
</evidence>
<name>A0AAN6JT99_9BASI</name>
<evidence type="ECO:0000313" key="2">
    <source>
        <dbReference type="EMBL" id="KAK0538348.1"/>
    </source>
</evidence>
<organism evidence="2 3">
    <name type="scientific">Tilletia horrida</name>
    <dbReference type="NCBI Taxonomy" id="155126"/>
    <lineage>
        <taxon>Eukaryota</taxon>
        <taxon>Fungi</taxon>
        <taxon>Dikarya</taxon>
        <taxon>Basidiomycota</taxon>
        <taxon>Ustilaginomycotina</taxon>
        <taxon>Exobasidiomycetes</taxon>
        <taxon>Tilletiales</taxon>
        <taxon>Tilletiaceae</taxon>
        <taxon>Tilletia</taxon>
    </lineage>
</organism>
<gene>
    <name evidence="2" type="ORF">OC842_001324</name>
</gene>
<dbReference type="AlphaFoldDB" id="A0AAN6JT99"/>